<proteinExistence type="inferred from homology"/>
<evidence type="ECO:0008006" key="14">
    <source>
        <dbReference type="Google" id="ProtNLM"/>
    </source>
</evidence>
<keyword evidence="13" id="KW-1185">Reference proteome</keyword>
<evidence type="ECO:0000259" key="9">
    <source>
        <dbReference type="Pfam" id="PF00082"/>
    </source>
</evidence>
<dbReference type="FunFam" id="3.40.50.200:FF:000006">
    <property type="entry name" value="Subtilisin-like protease SBT1.5"/>
    <property type="match status" value="1"/>
</dbReference>
<keyword evidence="2 7" id="KW-0645">Protease</keyword>
<comment type="similarity">
    <text evidence="1 7">Belongs to the peptidase S8 family.</text>
</comment>
<dbReference type="InterPro" id="IPR045051">
    <property type="entry name" value="SBT"/>
</dbReference>
<dbReference type="InterPro" id="IPR023828">
    <property type="entry name" value="Peptidase_S8_Ser-AS"/>
</dbReference>
<dbReference type="Pfam" id="PF00082">
    <property type="entry name" value="Peptidase_S8"/>
    <property type="match status" value="1"/>
</dbReference>
<gene>
    <name evidence="12" type="ORF">MKW98_004271</name>
</gene>
<dbReference type="InterPro" id="IPR000209">
    <property type="entry name" value="Peptidase_S8/S53_dom"/>
</dbReference>
<dbReference type="PANTHER" id="PTHR10795">
    <property type="entry name" value="PROPROTEIN CONVERTASE SUBTILISIN/KEXIN"/>
    <property type="match status" value="1"/>
</dbReference>
<name>A0AAD4XTQ0_9MAGN</name>
<keyword evidence="4 7" id="KW-0378">Hydrolase</keyword>
<dbReference type="InterPro" id="IPR010259">
    <property type="entry name" value="S8pro/Inhibitor_I9"/>
</dbReference>
<dbReference type="InterPro" id="IPR034197">
    <property type="entry name" value="Peptidases_S8_3"/>
</dbReference>
<keyword evidence="3 8" id="KW-0732">Signal</keyword>
<evidence type="ECO:0000256" key="7">
    <source>
        <dbReference type="PROSITE-ProRule" id="PRU01240"/>
    </source>
</evidence>
<dbReference type="Gene3D" id="3.50.30.30">
    <property type="match status" value="1"/>
</dbReference>
<evidence type="ECO:0000256" key="1">
    <source>
        <dbReference type="ARBA" id="ARBA00011073"/>
    </source>
</evidence>
<keyword evidence="5 7" id="KW-0720">Serine protease</keyword>
<dbReference type="PROSITE" id="PS51892">
    <property type="entry name" value="SUBTILASE"/>
    <property type="match status" value="1"/>
</dbReference>
<dbReference type="CDD" id="cd02120">
    <property type="entry name" value="PA_subtilisin_like"/>
    <property type="match status" value="1"/>
</dbReference>
<feature type="domain" description="Inhibitor I9" evidence="10">
    <location>
        <begin position="45"/>
        <end position="122"/>
    </location>
</feature>
<organism evidence="12 13">
    <name type="scientific">Papaver atlanticum</name>
    <dbReference type="NCBI Taxonomy" id="357466"/>
    <lineage>
        <taxon>Eukaryota</taxon>
        <taxon>Viridiplantae</taxon>
        <taxon>Streptophyta</taxon>
        <taxon>Embryophyta</taxon>
        <taxon>Tracheophyta</taxon>
        <taxon>Spermatophyta</taxon>
        <taxon>Magnoliopsida</taxon>
        <taxon>Ranunculales</taxon>
        <taxon>Papaveraceae</taxon>
        <taxon>Papaveroideae</taxon>
        <taxon>Papaver</taxon>
    </lineage>
</organism>
<feature type="signal peptide" evidence="8">
    <location>
        <begin position="1"/>
        <end position="30"/>
    </location>
</feature>
<dbReference type="InterPro" id="IPR015500">
    <property type="entry name" value="Peptidase_S8_subtilisin-rel"/>
</dbReference>
<feature type="active site" description="Charge relay system" evidence="6 7">
    <location>
        <position position="152"/>
    </location>
</feature>
<feature type="active site" description="Charge relay system" evidence="6 7">
    <location>
        <position position="216"/>
    </location>
</feature>
<dbReference type="AlphaFoldDB" id="A0AAD4XTQ0"/>
<dbReference type="SUPFAM" id="SSF52743">
    <property type="entry name" value="Subtilisin-like"/>
    <property type="match status" value="1"/>
</dbReference>
<evidence type="ECO:0000256" key="8">
    <source>
        <dbReference type="SAM" id="SignalP"/>
    </source>
</evidence>
<dbReference type="InterPro" id="IPR037045">
    <property type="entry name" value="S8pro/Inhibitor_I9_sf"/>
</dbReference>
<dbReference type="InterPro" id="IPR036852">
    <property type="entry name" value="Peptidase_S8/S53_dom_sf"/>
</dbReference>
<dbReference type="Proteomes" id="UP001202328">
    <property type="component" value="Unassembled WGS sequence"/>
</dbReference>
<evidence type="ECO:0000259" key="11">
    <source>
        <dbReference type="Pfam" id="PF17766"/>
    </source>
</evidence>
<dbReference type="CDD" id="cd04852">
    <property type="entry name" value="Peptidases_S8_3"/>
    <property type="match status" value="1"/>
</dbReference>
<evidence type="ECO:0000313" key="13">
    <source>
        <dbReference type="Proteomes" id="UP001202328"/>
    </source>
</evidence>
<feature type="domain" description="Peptidase S8/S53" evidence="9">
    <location>
        <begin position="144"/>
        <end position="593"/>
    </location>
</feature>
<feature type="chain" id="PRO_5042093742" description="Subtilisin-like protease SBT4.14" evidence="8">
    <location>
        <begin position="31"/>
        <end position="757"/>
    </location>
</feature>
<feature type="domain" description="Subtilisin-like protease fibronectin type-III" evidence="11">
    <location>
        <begin position="651"/>
        <end position="750"/>
    </location>
</feature>
<dbReference type="InterPro" id="IPR041469">
    <property type="entry name" value="Subtilisin-like_FN3"/>
</dbReference>
<dbReference type="Gene3D" id="2.60.40.2310">
    <property type="match status" value="1"/>
</dbReference>
<evidence type="ECO:0000259" key="10">
    <source>
        <dbReference type="Pfam" id="PF05922"/>
    </source>
</evidence>
<protein>
    <recommendedName>
        <fullName evidence="14">Subtilisin-like protease SBT4.14</fullName>
    </recommendedName>
</protein>
<dbReference type="Pfam" id="PF05922">
    <property type="entry name" value="Inhibitor_I9"/>
    <property type="match status" value="1"/>
</dbReference>
<evidence type="ECO:0000313" key="12">
    <source>
        <dbReference type="EMBL" id="KAI3943766.1"/>
    </source>
</evidence>
<evidence type="ECO:0000256" key="3">
    <source>
        <dbReference type="ARBA" id="ARBA00022729"/>
    </source>
</evidence>
<accession>A0AAD4XTQ0</accession>
<dbReference type="Pfam" id="PF17766">
    <property type="entry name" value="fn3_6"/>
    <property type="match status" value="1"/>
</dbReference>
<dbReference type="Gene3D" id="3.40.50.200">
    <property type="entry name" value="Peptidase S8/S53 domain"/>
    <property type="match status" value="1"/>
</dbReference>
<evidence type="ECO:0000256" key="4">
    <source>
        <dbReference type="ARBA" id="ARBA00022801"/>
    </source>
</evidence>
<dbReference type="PRINTS" id="PR00723">
    <property type="entry name" value="SUBTILISIN"/>
</dbReference>
<evidence type="ECO:0000256" key="5">
    <source>
        <dbReference type="ARBA" id="ARBA00022825"/>
    </source>
</evidence>
<feature type="active site" description="Charge relay system" evidence="6 7">
    <location>
        <position position="544"/>
    </location>
</feature>
<comment type="caution">
    <text evidence="12">The sequence shown here is derived from an EMBL/GenBank/DDBJ whole genome shotgun (WGS) entry which is preliminary data.</text>
</comment>
<dbReference type="PROSITE" id="PS00138">
    <property type="entry name" value="SUBTILASE_SER"/>
    <property type="match status" value="1"/>
</dbReference>
<evidence type="ECO:0000256" key="6">
    <source>
        <dbReference type="PIRSR" id="PIRSR615500-1"/>
    </source>
</evidence>
<dbReference type="EMBL" id="JAJJMB010004170">
    <property type="protein sequence ID" value="KAI3943766.1"/>
    <property type="molecule type" value="Genomic_DNA"/>
</dbReference>
<dbReference type="FunFam" id="3.30.70.80:FF:000002">
    <property type="entry name" value="Subtilisin-like protease SBT5.3"/>
    <property type="match status" value="1"/>
</dbReference>
<reference evidence="12" key="1">
    <citation type="submission" date="2022-04" db="EMBL/GenBank/DDBJ databases">
        <title>A functionally conserved STORR gene fusion in Papaver species that diverged 16.8 million years ago.</title>
        <authorList>
            <person name="Catania T."/>
        </authorList>
    </citation>
    <scope>NUCLEOTIDE SEQUENCE</scope>
    <source>
        <strain evidence="12">S-188037</strain>
    </source>
</reference>
<dbReference type="GO" id="GO:0006508">
    <property type="term" value="P:proteolysis"/>
    <property type="evidence" value="ECO:0007669"/>
    <property type="project" value="UniProtKB-KW"/>
</dbReference>
<sequence>MLSSRDDDDRCFRGRLVCVLLLLQMMSTCCFVTVNGDNEQEKKFYIVYLGDSPVLKDSIVDSHINILSDVVGSELAAKDSIVHSYVNNFNAFAAKLSPDEAKQLESSAGVVSVFPNQQRKLHTTKTWDFLGFPQNVKRKAKLESNLVVGLIDTGITPGSESFNDKGFGPPPAKWKGSCGPYANFSCNNKIVGGRYFKLDKESDELDDLSPLDVQGHGTHTSSTVLGNVVNGANLLGLGKGAARGAVPAARVAMYKVCWASSGCQDMDLLAAFDAAIEDGVDVISISIGGNSENYFKDPIAIGAFHAMKKGIITVASAGNEGPDLASVVNHAPWILTVAASGIDREYRSKVTLGNGKSFYGIGINAVSPKRKMYPLISGADAGYNKSVDPSESSEYCSDDTLDPKKVKGKVVLCELQSWGVDSVVAKAGGTGTLLESSLNPDTAQIFMASGTVINETLTKMVKNYIKSTRSPSAVIYKTQEMKVKAPFVASFSSRGPNSGSRRLLKPDITAPGIDILAAFTPLRSISGIEGDTKHSKFNIMSGTSMSCPHVAGVAAYVKSFHPAWSPSAIKSAILTTATHMRPDVNAELAYGAGQVNPKQAVHPGLIYDMNQLPYIQFLCQERYKDDGIRIIVGSKSVNCSELPPPSGHDALNYPTMQVTMKTTDKKPVSAVFKRTVTNVGPAKSVYNATIVSPKEVDITVKPMSLVFTKRFQKISFTVTVKGKRVAPDQELLSGSLTWKSNIHSVRSPILLFTSDYF</sequence>
<dbReference type="Gene3D" id="3.30.70.80">
    <property type="entry name" value="Peptidase S8 propeptide/proteinase inhibitor I9"/>
    <property type="match status" value="1"/>
</dbReference>
<dbReference type="GO" id="GO:0004252">
    <property type="term" value="F:serine-type endopeptidase activity"/>
    <property type="evidence" value="ECO:0007669"/>
    <property type="project" value="UniProtKB-UniRule"/>
</dbReference>
<evidence type="ECO:0000256" key="2">
    <source>
        <dbReference type="ARBA" id="ARBA00022670"/>
    </source>
</evidence>